<feature type="coiled-coil region" evidence="1">
    <location>
        <begin position="270"/>
        <end position="435"/>
    </location>
</feature>
<evidence type="ECO:0000259" key="5">
    <source>
        <dbReference type="Pfam" id="PF19047"/>
    </source>
</evidence>
<keyword evidence="1" id="KW-0175">Coiled coil</keyword>
<dbReference type="PANTHER" id="PTHR13134:SF3">
    <property type="entry name" value="TRAFFICKING PROTEIN PARTICLE COMPLEX SUBUNIT 13"/>
    <property type="match status" value="1"/>
</dbReference>
<dbReference type="Pfam" id="PF23647">
    <property type="entry name" value="TRAPPC13_M"/>
    <property type="match status" value="1"/>
</dbReference>
<reference evidence="7 8" key="1">
    <citation type="submission" date="2024-02" db="EMBL/GenBank/DDBJ databases">
        <title>A draft genome for the cacao thread blight pathogen Marasmius crinis-equi.</title>
        <authorList>
            <person name="Cohen S.P."/>
            <person name="Baruah I.K."/>
            <person name="Amoako-Attah I."/>
            <person name="Bukari Y."/>
            <person name="Meinhardt L.W."/>
            <person name="Bailey B.A."/>
        </authorList>
    </citation>
    <scope>NUCLEOTIDE SEQUENCE [LARGE SCALE GENOMIC DNA]</scope>
    <source>
        <strain evidence="7 8">GH-76</strain>
    </source>
</reference>
<evidence type="ECO:0008006" key="9">
    <source>
        <dbReference type="Google" id="ProtNLM"/>
    </source>
</evidence>
<dbReference type="InterPro" id="IPR043936">
    <property type="entry name" value="HOOK_N"/>
</dbReference>
<evidence type="ECO:0000259" key="4">
    <source>
        <dbReference type="Pfam" id="PF06159"/>
    </source>
</evidence>
<dbReference type="InterPro" id="IPR010378">
    <property type="entry name" value="TRAPPC13"/>
</dbReference>
<gene>
    <name evidence="7" type="ORF">V5O48_003751</name>
</gene>
<dbReference type="SUPFAM" id="SSF116907">
    <property type="entry name" value="Hook domain"/>
    <property type="match status" value="1"/>
</dbReference>
<evidence type="ECO:0000256" key="2">
    <source>
        <dbReference type="SAM" id="MobiDB-lite"/>
    </source>
</evidence>
<feature type="region of interest" description="Disordered" evidence="2">
    <location>
        <begin position="1138"/>
        <end position="1218"/>
    </location>
</feature>
<comment type="caution">
    <text evidence="7">The sequence shown here is derived from an EMBL/GenBank/DDBJ whole genome shotgun (WGS) entry which is preliminary data.</text>
</comment>
<feature type="coiled-coil region" evidence="1">
    <location>
        <begin position="571"/>
        <end position="662"/>
    </location>
</feature>
<protein>
    <recommendedName>
        <fullName evidence="9">HOOK-domain-containing protein</fullName>
    </recommendedName>
</protein>
<accession>A0ABR3FS19</accession>
<feature type="region of interest" description="Disordered" evidence="2">
    <location>
        <begin position="435"/>
        <end position="487"/>
    </location>
</feature>
<feature type="compositionally biased region" description="Low complexity" evidence="2">
    <location>
        <begin position="1140"/>
        <end position="1151"/>
    </location>
</feature>
<name>A0ABR3FS19_9AGAR</name>
<evidence type="ECO:0000259" key="6">
    <source>
        <dbReference type="Pfam" id="PF23647"/>
    </source>
</evidence>
<feature type="domain" description="Trafficking protein particle complex subunit 13 middle" evidence="6">
    <location>
        <begin position="1004"/>
        <end position="1136"/>
    </location>
</feature>
<evidence type="ECO:0000259" key="3">
    <source>
        <dbReference type="Pfam" id="PF05622"/>
    </source>
</evidence>
<sequence>MSDASLKETEAFVNFFATFQLTNPVSSISDLSDGVALLEVLSLVDADYFRQSTRPSAQSSDNWVLRFGTLKRLYRLMTQYFSDVLQKPTTGLDVPNLQAIAKDYDSSATLALCRMTIAIGVQCEKNKEFIEKIQGLSETDQHHLMRAIEQVMSRISDTTSTDSFGEPSMTEDDHYYRIQSEKSQIMSEKDALEKAYQTLLEEHRQLQTAQEDLVSERDDALVQVRQVKRDLDSRRGDSKADVMLRAENDRLRADLLTHLENVSQKSEDNFAVAESELEKQTSLVSELTRENADLREQADLAHKYKDQLDEQRHATEKLSKMENVMDKYKKKLQEGSELRQTVKSLEKQNSDLVDKNASLEEEYRKVSAYKPLLESYKSQVAELENRHSTRTQEIEGLKFELEQTRTKLKITEEERAKDSETLELYQERVRELELAAPKVPNRTRSQTATSDTLREGESASAASTGDGDLEDEDDSTHRGLGGELDDAITGTTMTDLKIQISKLKRELESVRKNEADASKMLVMENLLDDANRMKQRYEADYLTAHREKLVLQRDLEEIRSGKSMGDGTASAIALRQRLNETVDQLEELRKNHAELQVKSETQERELTVAKSDLTLVNKDQIDILATLRESVNEDKAGLEGDIEKLRKQNKDLSDKTRMQLEQINALLLEKVNLQSEGISQREKSLQRERDFGELRAMLSGKDIPEDIKARMLALHEENVLLKETNRTANDKLVKAKQFIKEQDKLFREENRGAAASGMFDEAETSFRSQIKILEDENTRQKVLMKELQKRYHREQSMMIGLVHSAGMDIIRGNLSGQRSGPNKSAWLPGVRNTRPTIASAWQPFYSSSPSFSAHSTQSILSLQGQSPLPGHPKTLRDLTHATELLTLPSSFGSIQLGETFSSCLAVNNESATDVEAITLKVEMQTVTSKVTLAEVGGANSRLSSADTLERVVHHEIKELGQHVLACTVSYRMPSLQHTAVPEDGSDPSIVSFRKFYKFVVTNPLSVKTKVHTPRSPSALLLPEEREKVFLEVHIQNLAADPIWFESMRFEATEGWRVQDTNGGVEGEGLFLGSTALMQPQDMRQYIYILSPSKVVLELVSHAPGTIIPLGRLDLSWRSSYGEPGRLLTSMLSRRIPLPPQQAHAPASALPPHLKRGTAPGSTPIRPRSPQLSQSRPSSPTPLPNNPRPSSPLPLRNRAQSNVSARGQSPPPQVPPISLRSNTIETNLVVRNIPRESILVGEEFTVSFTLILSSLLPPERRGHYLRLALILQHTFAQRNTTTVHNPPAPPKLLPEASTPKAISPGFSTPSPVYSTFNYALAYQKLAASSSQTRVASNENVGDVIPHTNSDKPAALPPPHHDLEDPKRRRITEGVTFTGASAIALPYIDLKEDQDGDEPALNSRVYATHDFELSFIALCKGFQNVGGLRLLLSEEMYRAKEQDQEDLPESKAFTFTETQVLKDWDVIAELWVS</sequence>
<evidence type="ECO:0000313" key="7">
    <source>
        <dbReference type="EMBL" id="KAL0578256.1"/>
    </source>
</evidence>
<evidence type="ECO:0000256" key="1">
    <source>
        <dbReference type="SAM" id="Coils"/>
    </source>
</evidence>
<dbReference type="Proteomes" id="UP001465976">
    <property type="component" value="Unassembled WGS sequence"/>
</dbReference>
<feature type="domain" description="Hook C-terminal" evidence="3">
    <location>
        <begin position="192"/>
        <end position="605"/>
    </location>
</feature>
<feature type="region of interest" description="Disordered" evidence="2">
    <location>
        <begin position="1340"/>
        <end position="1364"/>
    </location>
</feature>
<dbReference type="Pfam" id="PF05622">
    <property type="entry name" value="HOOK"/>
    <property type="match status" value="1"/>
</dbReference>
<proteinExistence type="predicted"/>
<dbReference type="Pfam" id="PF06159">
    <property type="entry name" value="TRAPPC13_N"/>
    <property type="match status" value="1"/>
</dbReference>
<feature type="compositionally biased region" description="Low complexity" evidence="2">
    <location>
        <begin position="1165"/>
        <end position="1177"/>
    </location>
</feature>
<dbReference type="Pfam" id="PF19047">
    <property type="entry name" value="HOOK_N"/>
    <property type="match status" value="1"/>
</dbReference>
<dbReference type="Gene3D" id="1.10.418.10">
    <property type="entry name" value="Calponin-like domain"/>
    <property type="match status" value="1"/>
</dbReference>
<feature type="domain" description="Trafficking protein particle complex subunit 13 N-terminal" evidence="4">
    <location>
        <begin position="831"/>
        <end position="1000"/>
    </location>
</feature>
<feature type="coiled-coil region" evidence="1">
    <location>
        <begin position="182"/>
        <end position="212"/>
    </location>
</feature>
<feature type="coiled-coil region" evidence="1">
    <location>
        <begin position="493"/>
        <end position="547"/>
    </location>
</feature>
<feature type="compositionally biased region" description="Polar residues" evidence="2">
    <location>
        <begin position="442"/>
        <end position="451"/>
    </location>
</feature>
<keyword evidence="8" id="KW-1185">Reference proteome</keyword>
<dbReference type="PANTHER" id="PTHR13134">
    <property type="entry name" value="TRAFFICKING PROTEIN PARTICLE COMPLEX SUBUNIT 13"/>
    <property type="match status" value="1"/>
</dbReference>
<organism evidence="7 8">
    <name type="scientific">Marasmius crinis-equi</name>
    <dbReference type="NCBI Taxonomy" id="585013"/>
    <lineage>
        <taxon>Eukaryota</taxon>
        <taxon>Fungi</taxon>
        <taxon>Dikarya</taxon>
        <taxon>Basidiomycota</taxon>
        <taxon>Agaricomycotina</taxon>
        <taxon>Agaricomycetes</taxon>
        <taxon>Agaricomycetidae</taxon>
        <taxon>Agaricales</taxon>
        <taxon>Marasmiineae</taxon>
        <taxon>Marasmiaceae</taxon>
        <taxon>Marasmius</taxon>
    </lineage>
</organism>
<dbReference type="CDD" id="cd22211">
    <property type="entry name" value="HkD_SF"/>
    <property type="match status" value="1"/>
</dbReference>
<dbReference type="EMBL" id="JBAHYK010000111">
    <property type="protein sequence ID" value="KAL0578256.1"/>
    <property type="molecule type" value="Genomic_DNA"/>
</dbReference>
<dbReference type="InterPro" id="IPR055427">
    <property type="entry name" value="TRAPPC13_N"/>
</dbReference>
<feature type="domain" description="HOOK N-terminal" evidence="5">
    <location>
        <begin position="10"/>
        <end position="149"/>
    </location>
</feature>
<dbReference type="InterPro" id="IPR055429">
    <property type="entry name" value="TRAPPC13_M"/>
</dbReference>
<evidence type="ECO:0000313" key="8">
    <source>
        <dbReference type="Proteomes" id="UP001465976"/>
    </source>
</evidence>
<dbReference type="InterPro" id="IPR036872">
    <property type="entry name" value="CH_dom_sf"/>
</dbReference>
<dbReference type="InterPro" id="IPR008636">
    <property type="entry name" value="Hook_C"/>
</dbReference>
<feature type="compositionally biased region" description="Pro residues" evidence="2">
    <location>
        <begin position="1178"/>
        <end position="1191"/>
    </location>
</feature>